<comment type="subcellular location">
    <subcellularLocation>
        <location evidence="1">Membrane</location>
        <topology evidence="1">Multi-pass membrane protein</topology>
    </subcellularLocation>
</comment>
<dbReference type="SUPFAM" id="SSF103473">
    <property type="entry name" value="MFS general substrate transporter"/>
    <property type="match status" value="1"/>
</dbReference>
<evidence type="ECO:0000256" key="6">
    <source>
        <dbReference type="SAM" id="Phobius"/>
    </source>
</evidence>
<keyword evidence="2" id="KW-0813">Transport</keyword>
<feature type="transmembrane region" description="Helical" evidence="6">
    <location>
        <begin position="92"/>
        <end position="117"/>
    </location>
</feature>
<proteinExistence type="predicted"/>
<accession>A0A1Y2M261</accession>
<organism evidence="7 8">
    <name type="scientific">Epicoccum nigrum</name>
    <name type="common">Soil fungus</name>
    <name type="synonym">Epicoccum purpurascens</name>
    <dbReference type="NCBI Taxonomy" id="105696"/>
    <lineage>
        <taxon>Eukaryota</taxon>
        <taxon>Fungi</taxon>
        <taxon>Dikarya</taxon>
        <taxon>Ascomycota</taxon>
        <taxon>Pezizomycotina</taxon>
        <taxon>Dothideomycetes</taxon>
        <taxon>Pleosporomycetidae</taxon>
        <taxon>Pleosporales</taxon>
        <taxon>Pleosporineae</taxon>
        <taxon>Didymellaceae</taxon>
        <taxon>Epicoccum</taxon>
    </lineage>
</organism>
<feature type="transmembrane region" description="Helical" evidence="6">
    <location>
        <begin position="186"/>
        <end position="208"/>
    </location>
</feature>
<protein>
    <recommendedName>
        <fullName evidence="9">Major facilitator superfamily (MFS) profile domain-containing protein</fullName>
    </recommendedName>
</protein>
<dbReference type="GO" id="GO:0005886">
    <property type="term" value="C:plasma membrane"/>
    <property type="evidence" value="ECO:0007669"/>
    <property type="project" value="TreeGrafter"/>
</dbReference>
<evidence type="ECO:0000313" key="8">
    <source>
        <dbReference type="Proteomes" id="UP000193240"/>
    </source>
</evidence>
<feature type="transmembrane region" description="Helical" evidence="6">
    <location>
        <begin position="59"/>
        <end position="86"/>
    </location>
</feature>
<keyword evidence="8" id="KW-1185">Reference proteome</keyword>
<dbReference type="AlphaFoldDB" id="A0A1Y2M261"/>
<keyword evidence="5 6" id="KW-0472">Membrane</keyword>
<keyword evidence="3 6" id="KW-0812">Transmembrane</keyword>
<evidence type="ECO:0000313" key="7">
    <source>
        <dbReference type="EMBL" id="OSS50101.1"/>
    </source>
</evidence>
<evidence type="ECO:0000256" key="4">
    <source>
        <dbReference type="ARBA" id="ARBA00022989"/>
    </source>
</evidence>
<dbReference type="OMA" id="MENTKYA"/>
<gene>
    <name evidence="7" type="ORF">B5807_05092</name>
</gene>
<dbReference type="InterPro" id="IPR036259">
    <property type="entry name" value="MFS_trans_sf"/>
</dbReference>
<keyword evidence="4 6" id="KW-1133">Transmembrane helix</keyword>
<evidence type="ECO:0000256" key="1">
    <source>
        <dbReference type="ARBA" id="ARBA00004141"/>
    </source>
</evidence>
<evidence type="ECO:0008006" key="9">
    <source>
        <dbReference type="Google" id="ProtNLM"/>
    </source>
</evidence>
<dbReference type="InterPro" id="IPR010573">
    <property type="entry name" value="MFS_Str1/Tri12-like"/>
</dbReference>
<dbReference type="PANTHER" id="PTHR23501">
    <property type="entry name" value="MAJOR FACILITATOR SUPERFAMILY"/>
    <property type="match status" value="1"/>
</dbReference>
<dbReference type="EMBL" id="KZ107842">
    <property type="protein sequence ID" value="OSS50101.1"/>
    <property type="molecule type" value="Genomic_DNA"/>
</dbReference>
<evidence type="ECO:0000256" key="3">
    <source>
        <dbReference type="ARBA" id="ARBA00022692"/>
    </source>
</evidence>
<dbReference type="GO" id="GO:0022857">
    <property type="term" value="F:transmembrane transporter activity"/>
    <property type="evidence" value="ECO:0007669"/>
    <property type="project" value="InterPro"/>
</dbReference>
<sequence length="234" mass="25178">MARVCLAIHHSCVWSLGRYSYPRSIHVMDWAHQISDTGFVGMDDSLGVMASITVKRKGMAIAFSFLAGWTIGWGEVIAAIIVQYVVPDEDLGVAFSVISAARTIFGSIFTAAFIAVYTNKVPSYLASIVPARVLAAGLPGSQLEALMTAAAAANQGALTEIEGMTPELLFTTNIAVSDAYSKAYAYVYYFAVAVGVVTIAASVCMRNFDKYLTSHVSRQLYHKKDADTDPLVNV</sequence>
<dbReference type="Pfam" id="PF06609">
    <property type="entry name" value="TRI12"/>
    <property type="match status" value="1"/>
</dbReference>
<reference evidence="7 8" key="1">
    <citation type="journal article" date="2017" name="Genome Announc.">
        <title>Genome sequence of the saprophytic ascomycete Epicoccum nigrum ICMP 19927 strain isolated from New Zealand.</title>
        <authorList>
            <person name="Fokin M."/>
            <person name="Fleetwood D."/>
            <person name="Weir B.S."/>
            <person name="Villas-Boas S.G."/>
        </authorList>
    </citation>
    <scope>NUCLEOTIDE SEQUENCE [LARGE SCALE GENOMIC DNA]</scope>
    <source>
        <strain evidence="7 8">ICMP 19927</strain>
    </source>
</reference>
<dbReference type="PANTHER" id="PTHR23501:SF109">
    <property type="entry name" value="MAJOR FACILITATOR SUPERFAMILY (MFS) PROFILE DOMAIN-CONTAINING PROTEIN-RELATED"/>
    <property type="match status" value="1"/>
</dbReference>
<dbReference type="Proteomes" id="UP000193240">
    <property type="component" value="Unassembled WGS sequence"/>
</dbReference>
<dbReference type="InParanoid" id="A0A1Y2M261"/>
<evidence type="ECO:0000256" key="5">
    <source>
        <dbReference type="ARBA" id="ARBA00023136"/>
    </source>
</evidence>
<name>A0A1Y2M261_EPING</name>
<evidence type="ECO:0000256" key="2">
    <source>
        <dbReference type="ARBA" id="ARBA00022448"/>
    </source>
</evidence>